<name>A0ABP7KEJ7_9RHOB</name>
<dbReference type="InterPro" id="IPR041516">
    <property type="entry name" value="LACTB2_WH"/>
</dbReference>
<dbReference type="SMART" id="SM00849">
    <property type="entry name" value="Lactamase_B"/>
    <property type="match status" value="1"/>
</dbReference>
<dbReference type="RefSeq" id="WP_344847737.1">
    <property type="nucleotide sequence ID" value="NZ_BAABDF010000007.1"/>
</dbReference>
<accession>A0ABP7KEJ7</accession>
<comment type="caution">
    <text evidence="2">The sequence shown here is derived from an EMBL/GenBank/DDBJ whole genome shotgun (WGS) entry which is preliminary data.</text>
</comment>
<dbReference type="Pfam" id="PF00753">
    <property type="entry name" value="Lactamase_B"/>
    <property type="match status" value="1"/>
</dbReference>
<dbReference type="CDD" id="cd16278">
    <property type="entry name" value="metallo-hydrolase-like_MBL-fold"/>
    <property type="match status" value="1"/>
</dbReference>
<dbReference type="InterPro" id="IPR050662">
    <property type="entry name" value="Sec-metab_biosynth-thioest"/>
</dbReference>
<dbReference type="EMBL" id="BAABDF010000007">
    <property type="protein sequence ID" value="GAA3875034.1"/>
    <property type="molecule type" value="Genomic_DNA"/>
</dbReference>
<protein>
    <submittedName>
        <fullName evidence="2">MBL fold metallo-hydrolase</fullName>
    </submittedName>
</protein>
<dbReference type="Gene3D" id="3.60.15.10">
    <property type="entry name" value="Ribonuclease Z/Hydroxyacylglutathione hydrolase-like"/>
    <property type="match status" value="1"/>
</dbReference>
<gene>
    <name evidence="2" type="ORF">GCM10022404_26050</name>
</gene>
<dbReference type="PANTHER" id="PTHR23131">
    <property type="entry name" value="ENDORIBONUCLEASE LACTB2"/>
    <property type="match status" value="1"/>
</dbReference>
<dbReference type="Pfam" id="PF17778">
    <property type="entry name" value="WHD_BLACT"/>
    <property type="match status" value="1"/>
</dbReference>
<dbReference type="InterPro" id="IPR036388">
    <property type="entry name" value="WH-like_DNA-bd_sf"/>
</dbReference>
<dbReference type="PANTHER" id="PTHR23131:SF0">
    <property type="entry name" value="ENDORIBONUCLEASE LACTB2"/>
    <property type="match status" value="1"/>
</dbReference>
<proteinExistence type="predicted"/>
<dbReference type="InterPro" id="IPR036866">
    <property type="entry name" value="RibonucZ/Hydroxyglut_hydro"/>
</dbReference>
<dbReference type="SUPFAM" id="SSF56281">
    <property type="entry name" value="Metallo-hydrolase/oxidoreductase"/>
    <property type="match status" value="1"/>
</dbReference>
<evidence type="ECO:0000259" key="1">
    <source>
        <dbReference type="SMART" id="SM00849"/>
    </source>
</evidence>
<feature type="domain" description="Metallo-beta-lactamase" evidence="1">
    <location>
        <begin position="31"/>
        <end position="211"/>
    </location>
</feature>
<reference evidence="3" key="1">
    <citation type="journal article" date="2019" name="Int. J. Syst. Evol. Microbiol.">
        <title>The Global Catalogue of Microorganisms (GCM) 10K type strain sequencing project: providing services to taxonomists for standard genome sequencing and annotation.</title>
        <authorList>
            <consortium name="The Broad Institute Genomics Platform"/>
            <consortium name="The Broad Institute Genome Sequencing Center for Infectious Disease"/>
            <person name="Wu L."/>
            <person name="Ma J."/>
        </authorList>
    </citation>
    <scope>NUCLEOTIDE SEQUENCE [LARGE SCALE GENOMIC DNA]</scope>
    <source>
        <strain evidence="3">JCM 17190</strain>
    </source>
</reference>
<dbReference type="Proteomes" id="UP001399917">
    <property type="component" value="Unassembled WGS sequence"/>
</dbReference>
<dbReference type="InterPro" id="IPR001279">
    <property type="entry name" value="Metallo-B-lactamas"/>
</dbReference>
<keyword evidence="3" id="KW-1185">Reference proteome</keyword>
<organism evidence="2 3">
    <name type="scientific">Celeribacter arenosi</name>
    <dbReference type="NCBI Taxonomy" id="792649"/>
    <lineage>
        <taxon>Bacteria</taxon>
        <taxon>Pseudomonadati</taxon>
        <taxon>Pseudomonadota</taxon>
        <taxon>Alphaproteobacteria</taxon>
        <taxon>Rhodobacterales</taxon>
        <taxon>Roseobacteraceae</taxon>
        <taxon>Celeribacter</taxon>
    </lineage>
</organism>
<dbReference type="Gene3D" id="1.10.10.10">
    <property type="entry name" value="Winged helix-like DNA-binding domain superfamily/Winged helix DNA-binding domain"/>
    <property type="match status" value="1"/>
</dbReference>
<evidence type="ECO:0000313" key="2">
    <source>
        <dbReference type="EMBL" id="GAA3875034.1"/>
    </source>
</evidence>
<sequence>MALKRPEQITQMDRGLWRVLADNPSPMTFWGTNSFVLGDRASRIVIDPGPDLASHHDALIEALSGAKVDAILVTHAHLDHSAGASMLAEATGAPVLAFGSATDGRSDIMNDLAASGALGGGEGVDHAFRPDQRLGDGEILDTPCGTVTAWHTPGHMAGHLCFAWRDVLFCGDHIMGWSSSLISPPDGDAAAFRNSCMRLKTLAPARMLPAHGDEIEDPAQRIDDLLAHRGAREASIIEALRDGMRTLNEITMRVYTDIPQSHLPAASRNTFAHLIDLVEQNRVSASPTLGESATFTLL</sequence>
<evidence type="ECO:0000313" key="3">
    <source>
        <dbReference type="Proteomes" id="UP001399917"/>
    </source>
</evidence>